<feature type="transmembrane region" description="Helical" evidence="1">
    <location>
        <begin position="53"/>
        <end position="70"/>
    </location>
</feature>
<organism evidence="2 3">
    <name type="scientific">Fluviicoccus keumensis</name>
    <dbReference type="NCBI Taxonomy" id="1435465"/>
    <lineage>
        <taxon>Bacteria</taxon>
        <taxon>Pseudomonadati</taxon>
        <taxon>Pseudomonadota</taxon>
        <taxon>Gammaproteobacteria</taxon>
        <taxon>Moraxellales</taxon>
        <taxon>Moraxellaceae</taxon>
        <taxon>Fluviicoccus</taxon>
    </lineage>
</organism>
<evidence type="ECO:0000256" key="1">
    <source>
        <dbReference type="SAM" id="Phobius"/>
    </source>
</evidence>
<keyword evidence="1" id="KW-1133">Transmembrane helix</keyword>
<evidence type="ECO:0008006" key="4">
    <source>
        <dbReference type="Google" id="ProtNLM"/>
    </source>
</evidence>
<reference evidence="2 3" key="1">
    <citation type="submission" date="2019-02" db="EMBL/GenBank/DDBJ databases">
        <title>Genomic Encyclopedia of Type Strains, Phase IV (KMG-IV): sequencing the most valuable type-strain genomes for metagenomic binning, comparative biology and taxonomic classification.</title>
        <authorList>
            <person name="Goeker M."/>
        </authorList>
    </citation>
    <scope>NUCLEOTIDE SEQUENCE [LARGE SCALE GENOMIC DNA]</scope>
    <source>
        <strain evidence="2 3">DSM 105135</strain>
    </source>
</reference>
<protein>
    <recommendedName>
        <fullName evidence="4">DUF4234 domain-containing protein</fullName>
    </recommendedName>
</protein>
<name>A0A4Q7Z9D9_9GAMM</name>
<feature type="transmembrane region" description="Helical" evidence="1">
    <location>
        <begin position="15"/>
        <end position="33"/>
    </location>
</feature>
<feature type="transmembrane region" description="Helical" evidence="1">
    <location>
        <begin position="116"/>
        <end position="135"/>
    </location>
</feature>
<sequence length="151" mass="17121">MSPTELKDRVDTKTVNMVLLTFATGGLYPLLWLSRVYPILDGITKVKTATQTYVIWVAVCVGLGGLFMRAQEDEMAGLGFLISLAANVMYIVWSFSAKKALEEYALQNFKIDLRMNAFYTFVFNVYYINYCINHIPEADRRQKILVGDTPA</sequence>
<proteinExistence type="predicted"/>
<gene>
    <name evidence="2" type="ORF">EV700_1550</name>
</gene>
<dbReference type="Proteomes" id="UP000292423">
    <property type="component" value="Unassembled WGS sequence"/>
</dbReference>
<keyword evidence="1" id="KW-0472">Membrane</keyword>
<accession>A0A4Q7Z9D9</accession>
<comment type="caution">
    <text evidence="2">The sequence shown here is derived from an EMBL/GenBank/DDBJ whole genome shotgun (WGS) entry which is preliminary data.</text>
</comment>
<evidence type="ECO:0000313" key="2">
    <source>
        <dbReference type="EMBL" id="RZU47157.1"/>
    </source>
</evidence>
<keyword evidence="3" id="KW-1185">Reference proteome</keyword>
<dbReference type="AlphaFoldDB" id="A0A4Q7Z9D9"/>
<dbReference type="EMBL" id="SHKX01000011">
    <property type="protein sequence ID" value="RZU47157.1"/>
    <property type="molecule type" value="Genomic_DNA"/>
</dbReference>
<keyword evidence="1" id="KW-0812">Transmembrane</keyword>
<feature type="transmembrane region" description="Helical" evidence="1">
    <location>
        <begin position="77"/>
        <end position="96"/>
    </location>
</feature>
<evidence type="ECO:0000313" key="3">
    <source>
        <dbReference type="Proteomes" id="UP000292423"/>
    </source>
</evidence>